<reference evidence="1 2" key="1">
    <citation type="submission" date="2020-08" db="EMBL/GenBank/DDBJ databases">
        <title>Genome public.</title>
        <authorList>
            <person name="Liu C."/>
            <person name="Sun Q."/>
        </authorList>
    </citation>
    <scope>NUCLEOTIDE SEQUENCE [LARGE SCALE GENOMIC DNA]</scope>
    <source>
        <strain evidence="1 2">NSJ-9</strain>
    </source>
</reference>
<sequence>MVTLVVNSLIEKHKWRMEVKQKKYEVKREKLNDIYIKLVDIVNQYPNVSPNDVLQCVEYPPNYEMEWFDGVLMSLDDQLEDYQVQLNDETTDYKRKNAINTQISNRQYAKKKISEIRDEYYKAKDRYKAFCKCDKAVFDLYAGQDVRNCLVEFEVIIHKVFISGYSVENVDDPRNNRIDIIRRKIINSIRSDIGTQ</sequence>
<keyword evidence="2" id="KW-1185">Reference proteome</keyword>
<dbReference type="Proteomes" id="UP000643810">
    <property type="component" value="Unassembled WGS sequence"/>
</dbReference>
<evidence type="ECO:0000313" key="1">
    <source>
        <dbReference type="EMBL" id="MBC5685989.1"/>
    </source>
</evidence>
<name>A0ABR7GEW6_9FIRM</name>
<organism evidence="1 2">
    <name type="scientific">Roseburia lenta</name>
    <dbReference type="NCBI Taxonomy" id="2763061"/>
    <lineage>
        <taxon>Bacteria</taxon>
        <taxon>Bacillati</taxon>
        <taxon>Bacillota</taxon>
        <taxon>Clostridia</taxon>
        <taxon>Lachnospirales</taxon>
        <taxon>Lachnospiraceae</taxon>
        <taxon>Roseburia</taxon>
    </lineage>
</organism>
<comment type="caution">
    <text evidence="1">The sequence shown here is derived from an EMBL/GenBank/DDBJ whole genome shotgun (WGS) entry which is preliminary data.</text>
</comment>
<evidence type="ECO:0000313" key="2">
    <source>
        <dbReference type="Proteomes" id="UP000643810"/>
    </source>
</evidence>
<protein>
    <submittedName>
        <fullName evidence="1">Uncharacterized protein</fullName>
    </submittedName>
</protein>
<gene>
    <name evidence="1" type="ORF">H8R94_05125</name>
</gene>
<dbReference type="EMBL" id="JACOPG010000002">
    <property type="protein sequence ID" value="MBC5685989.1"/>
    <property type="molecule type" value="Genomic_DNA"/>
</dbReference>
<proteinExistence type="predicted"/>
<accession>A0ABR7GEW6</accession>